<evidence type="ECO:0000313" key="9">
    <source>
        <dbReference type="Proteomes" id="UP000250163"/>
    </source>
</evidence>
<dbReference type="InterPro" id="IPR007267">
    <property type="entry name" value="GtrA_DPMS_TM"/>
</dbReference>
<dbReference type="InterPro" id="IPR051401">
    <property type="entry name" value="GtrA_CellWall_Glycosyl"/>
</dbReference>
<reference evidence="9" key="1">
    <citation type="submission" date="2018-05" db="EMBL/GenBank/DDBJ databases">
        <authorList>
            <person name="Cea G.-C."/>
            <person name="William W."/>
        </authorList>
    </citation>
    <scope>NUCLEOTIDE SEQUENCE [LARGE SCALE GENOMIC DNA]</scope>
    <source>
        <strain evidence="9">DB21MT 5</strain>
    </source>
</reference>
<evidence type="ECO:0000259" key="7">
    <source>
        <dbReference type="Pfam" id="PF04138"/>
    </source>
</evidence>
<dbReference type="Proteomes" id="UP000250163">
    <property type="component" value="Chromosome MORIYA"/>
</dbReference>
<dbReference type="GO" id="GO:0005886">
    <property type="term" value="C:plasma membrane"/>
    <property type="evidence" value="ECO:0007669"/>
    <property type="project" value="TreeGrafter"/>
</dbReference>
<keyword evidence="4 6" id="KW-1133">Transmembrane helix</keyword>
<protein>
    <recommendedName>
        <fullName evidence="7">GtrA/DPMS transmembrane domain-containing protein</fullName>
    </recommendedName>
</protein>
<evidence type="ECO:0000256" key="5">
    <source>
        <dbReference type="ARBA" id="ARBA00023136"/>
    </source>
</evidence>
<feature type="transmembrane region" description="Helical" evidence="6">
    <location>
        <begin position="32"/>
        <end position="50"/>
    </location>
</feature>
<accession>A0A330LNB9</accession>
<dbReference type="RefSeq" id="WP_112712916.1">
    <property type="nucleotide sequence ID" value="NZ_LS483250.1"/>
</dbReference>
<dbReference type="GO" id="GO:0000271">
    <property type="term" value="P:polysaccharide biosynthetic process"/>
    <property type="evidence" value="ECO:0007669"/>
    <property type="project" value="InterPro"/>
</dbReference>
<comment type="similarity">
    <text evidence="2">Belongs to the GtrA family.</text>
</comment>
<dbReference type="AlphaFoldDB" id="A0A330LNB9"/>
<dbReference type="Pfam" id="PF04138">
    <property type="entry name" value="GtrA_DPMS_TM"/>
    <property type="match status" value="1"/>
</dbReference>
<evidence type="ECO:0000256" key="1">
    <source>
        <dbReference type="ARBA" id="ARBA00004141"/>
    </source>
</evidence>
<dbReference type="PANTHER" id="PTHR38459">
    <property type="entry name" value="PROPHAGE BACTOPRENOL-LINKED GLUCOSE TRANSLOCASE HOMOLOG"/>
    <property type="match status" value="1"/>
</dbReference>
<keyword evidence="9" id="KW-1185">Reference proteome</keyword>
<gene>
    <name evidence="8" type="ORF">MORIYA_0870</name>
</gene>
<evidence type="ECO:0000313" key="8">
    <source>
        <dbReference type="EMBL" id="SQD77348.1"/>
    </source>
</evidence>
<proteinExistence type="inferred from homology"/>
<dbReference type="OrthoDB" id="9795979at2"/>
<evidence type="ECO:0000256" key="6">
    <source>
        <dbReference type="SAM" id="Phobius"/>
    </source>
</evidence>
<keyword evidence="5 6" id="KW-0472">Membrane</keyword>
<dbReference type="KEGG" id="mya:MORIYA_0870"/>
<feature type="transmembrane region" description="Helical" evidence="6">
    <location>
        <begin position="5"/>
        <end position="26"/>
    </location>
</feature>
<evidence type="ECO:0000256" key="4">
    <source>
        <dbReference type="ARBA" id="ARBA00022989"/>
    </source>
</evidence>
<organism evidence="8 9">
    <name type="scientific">Moritella yayanosii</name>
    <dbReference type="NCBI Taxonomy" id="69539"/>
    <lineage>
        <taxon>Bacteria</taxon>
        <taxon>Pseudomonadati</taxon>
        <taxon>Pseudomonadota</taxon>
        <taxon>Gammaproteobacteria</taxon>
        <taxon>Alteromonadales</taxon>
        <taxon>Moritellaceae</taxon>
        <taxon>Moritella</taxon>
    </lineage>
</organism>
<comment type="subcellular location">
    <subcellularLocation>
        <location evidence="1">Membrane</location>
        <topology evidence="1">Multi-pass membrane protein</topology>
    </subcellularLocation>
</comment>
<dbReference type="EMBL" id="LS483250">
    <property type="protein sequence ID" value="SQD77348.1"/>
    <property type="molecule type" value="Genomic_DNA"/>
</dbReference>
<evidence type="ECO:0000256" key="2">
    <source>
        <dbReference type="ARBA" id="ARBA00009399"/>
    </source>
</evidence>
<evidence type="ECO:0000256" key="3">
    <source>
        <dbReference type="ARBA" id="ARBA00022692"/>
    </source>
</evidence>
<name>A0A330LNB9_9GAMM</name>
<feature type="transmembrane region" description="Helical" evidence="6">
    <location>
        <begin position="98"/>
        <end position="121"/>
    </location>
</feature>
<feature type="domain" description="GtrA/DPMS transmembrane" evidence="7">
    <location>
        <begin position="7"/>
        <end position="127"/>
    </location>
</feature>
<dbReference type="PANTHER" id="PTHR38459:SF1">
    <property type="entry name" value="PROPHAGE BACTOPRENOL-LINKED GLUCOSE TRANSLOCASE HOMOLOG"/>
    <property type="match status" value="1"/>
</dbReference>
<sequence>MNIKYIKFACVGGIGFIVDVSTMIVFSTLMPLFVARTLAFLFAVNSNWLLNRRITFKQQQFEHNSGLLQEWSKFLCSSCIGAIPNLCCYWLLVSGLSLTGSAAIIAIVPGIILGMLINYFLADRWVFSK</sequence>
<feature type="transmembrane region" description="Helical" evidence="6">
    <location>
        <begin position="71"/>
        <end position="92"/>
    </location>
</feature>
<keyword evidence="3 6" id="KW-0812">Transmembrane</keyword>